<sequence>MNSSDLQHLVSDVYKQAGVVTETVDSFRATEHGKANAHVGLFEIQSVLNPSHKLSWWPPTAETSPSRPLAGLKVVGLIRIIAAPAVTRGLAELGASVMRVTSPNLIDYSFLHIDLNWGVLDKYGFGVDDIIDLVRDRARGKISVCEDSYGWHGPWSDRSGWQQISDAWVGIPAGFGKALGLKDNEPVTPVFPNSDYMTGISGVCAALCILIQRAEQSGSYKVDIALD</sequence>
<name>W6YFW0_COCC2</name>
<dbReference type="PANTHER" id="PTHR48229:SF2">
    <property type="entry name" value="CAIB_BAIF FAMILY PROTEIN"/>
    <property type="match status" value="1"/>
</dbReference>
<evidence type="ECO:0000256" key="1">
    <source>
        <dbReference type="ARBA" id="ARBA00008383"/>
    </source>
</evidence>
<dbReference type="GO" id="GO:0003824">
    <property type="term" value="F:catalytic activity"/>
    <property type="evidence" value="ECO:0007669"/>
    <property type="project" value="InterPro"/>
</dbReference>
<dbReference type="AlphaFoldDB" id="W6YFW0"/>
<evidence type="ECO:0008006" key="4">
    <source>
        <dbReference type="Google" id="ProtNLM"/>
    </source>
</evidence>
<dbReference type="eggNOG" id="KOG3957">
    <property type="taxonomic scope" value="Eukaryota"/>
</dbReference>
<dbReference type="SUPFAM" id="SSF89796">
    <property type="entry name" value="CoA-transferase family III (CaiB/BaiF)"/>
    <property type="match status" value="1"/>
</dbReference>
<keyword evidence="3" id="KW-1185">Reference proteome</keyword>
<dbReference type="InterPro" id="IPR023606">
    <property type="entry name" value="CoA-Trfase_III_dom_1_sf"/>
</dbReference>
<dbReference type="InterPro" id="IPR052985">
    <property type="entry name" value="CoA-trans_III_biosynth/detox"/>
</dbReference>
<evidence type="ECO:0000313" key="3">
    <source>
        <dbReference type="Proteomes" id="UP000053841"/>
    </source>
</evidence>
<comment type="similarity">
    <text evidence="1">Belongs to the CoA-transferase III family.</text>
</comment>
<gene>
    <name evidence="2" type="ORF">COCCADRAFT_22228</name>
</gene>
<dbReference type="Proteomes" id="UP000053841">
    <property type="component" value="Unassembled WGS sequence"/>
</dbReference>
<protein>
    <recommendedName>
        <fullName evidence="4">CoA-transferase family III</fullName>
    </recommendedName>
</protein>
<dbReference type="EMBL" id="KI964543">
    <property type="protein sequence ID" value="EUC38367.1"/>
    <property type="molecule type" value="Genomic_DNA"/>
</dbReference>
<dbReference type="GeneID" id="19145149"/>
<dbReference type="KEGG" id="bze:COCCADRAFT_22228"/>
<dbReference type="PANTHER" id="PTHR48229">
    <property type="entry name" value="CAIB/BAIF FAMILY ENZYME (AFU_ORTHOLOGUE AFUA_1G05360)-RELATED"/>
    <property type="match status" value="1"/>
</dbReference>
<dbReference type="HOGENOM" id="CLU_1180239_0_0_1"/>
<dbReference type="OrthoDB" id="2308815at2759"/>
<proteinExistence type="inferred from homology"/>
<dbReference type="Pfam" id="PF02515">
    <property type="entry name" value="CoA_transf_3"/>
    <property type="match status" value="1"/>
</dbReference>
<dbReference type="Gene3D" id="3.40.50.10540">
    <property type="entry name" value="Crotonobetainyl-coa:carnitine coa-transferase, domain 1"/>
    <property type="match status" value="2"/>
</dbReference>
<accession>W6YFW0</accession>
<dbReference type="InterPro" id="IPR003673">
    <property type="entry name" value="CoA-Trfase_fam_III"/>
</dbReference>
<reference evidence="2 3" key="1">
    <citation type="journal article" date="2013" name="PLoS Genet.">
        <title>Comparative genome structure, secondary metabolite, and effector coding capacity across Cochliobolus pathogens.</title>
        <authorList>
            <person name="Condon B.J."/>
            <person name="Leng Y."/>
            <person name="Wu D."/>
            <person name="Bushley K.E."/>
            <person name="Ohm R.A."/>
            <person name="Otillar R."/>
            <person name="Martin J."/>
            <person name="Schackwitz W."/>
            <person name="Grimwood J."/>
            <person name="MohdZainudin N."/>
            <person name="Xue C."/>
            <person name="Wang R."/>
            <person name="Manning V.A."/>
            <person name="Dhillon B."/>
            <person name="Tu Z.J."/>
            <person name="Steffenson B.J."/>
            <person name="Salamov A."/>
            <person name="Sun H."/>
            <person name="Lowry S."/>
            <person name="LaButti K."/>
            <person name="Han J."/>
            <person name="Copeland A."/>
            <person name="Lindquist E."/>
            <person name="Barry K."/>
            <person name="Schmutz J."/>
            <person name="Baker S.E."/>
            <person name="Ciuffetti L.M."/>
            <person name="Grigoriev I.V."/>
            <person name="Zhong S."/>
            <person name="Turgeon B.G."/>
        </authorList>
    </citation>
    <scope>NUCLEOTIDE SEQUENCE [LARGE SCALE GENOMIC DNA]</scope>
    <source>
        <strain evidence="2 3">26-R-13</strain>
    </source>
</reference>
<dbReference type="RefSeq" id="XP_007707304.1">
    <property type="nucleotide sequence ID" value="XM_007709114.1"/>
</dbReference>
<organism evidence="2 3">
    <name type="scientific">Cochliobolus carbonum (strain 26-R-13)</name>
    <name type="common">Maize leaf spot fungus</name>
    <name type="synonym">Bipolaris zeicola</name>
    <dbReference type="NCBI Taxonomy" id="930089"/>
    <lineage>
        <taxon>Eukaryota</taxon>
        <taxon>Fungi</taxon>
        <taxon>Dikarya</taxon>
        <taxon>Ascomycota</taxon>
        <taxon>Pezizomycotina</taxon>
        <taxon>Dothideomycetes</taxon>
        <taxon>Pleosporomycetidae</taxon>
        <taxon>Pleosporales</taxon>
        <taxon>Pleosporineae</taxon>
        <taxon>Pleosporaceae</taxon>
        <taxon>Bipolaris</taxon>
    </lineage>
</organism>
<evidence type="ECO:0000313" key="2">
    <source>
        <dbReference type="EMBL" id="EUC38367.1"/>
    </source>
</evidence>